<dbReference type="InterPro" id="IPR000504">
    <property type="entry name" value="RRM_dom"/>
</dbReference>
<dbReference type="GO" id="GO:0003723">
    <property type="term" value="F:RNA binding"/>
    <property type="evidence" value="ECO:0007669"/>
    <property type="project" value="UniProtKB-UniRule"/>
</dbReference>
<evidence type="ECO:0000256" key="1">
    <source>
        <dbReference type="ARBA" id="ARBA00022884"/>
    </source>
</evidence>
<dbReference type="PANTHER" id="PTHR23236">
    <property type="entry name" value="EUKARYOTIC TRANSLATION INITIATION FACTOR 4B/4H"/>
    <property type="match status" value="1"/>
</dbReference>
<keyword evidence="1 2" id="KW-0694">RNA-binding</keyword>
<dbReference type="Proteomes" id="UP000241890">
    <property type="component" value="Unassembled WGS sequence"/>
</dbReference>
<protein>
    <submittedName>
        <fullName evidence="5">Eukaryotic translation initiation factor 4H</fullName>
    </submittedName>
</protein>
<feature type="region of interest" description="Disordered" evidence="3">
    <location>
        <begin position="1"/>
        <end position="101"/>
    </location>
</feature>
<comment type="caution">
    <text evidence="5">The sequence shown here is derived from an EMBL/GenBank/DDBJ whole genome shotgun (WGS) entry which is preliminary data.</text>
</comment>
<proteinExistence type="predicted"/>
<dbReference type="Gene3D" id="3.30.70.330">
    <property type="match status" value="1"/>
</dbReference>
<evidence type="ECO:0000259" key="4">
    <source>
        <dbReference type="PROSITE" id="PS50102"/>
    </source>
</evidence>
<dbReference type="OrthoDB" id="272703at2759"/>
<dbReference type="Pfam" id="PF00076">
    <property type="entry name" value="RRM_1"/>
    <property type="match status" value="1"/>
</dbReference>
<dbReference type="PROSITE" id="PS50102">
    <property type="entry name" value="RRM"/>
    <property type="match status" value="1"/>
</dbReference>
<evidence type="ECO:0000313" key="6">
    <source>
        <dbReference type="Proteomes" id="UP000241890"/>
    </source>
</evidence>
<dbReference type="InterPro" id="IPR035979">
    <property type="entry name" value="RBD_domain_sf"/>
</dbReference>
<keyword evidence="5" id="KW-0396">Initiation factor</keyword>
<feature type="region of interest" description="Disordered" evidence="3">
    <location>
        <begin position="271"/>
        <end position="303"/>
    </location>
</feature>
<evidence type="ECO:0000256" key="3">
    <source>
        <dbReference type="SAM" id="MobiDB-lite"/>
    </source>
</evidence>
<dbReference type="PANTHER" id="PTHR23236:SF11">
    <property type="entry name" value="EUKARYOTIC TRANSLATION INITIATION FACTOR 4H"/>
    <property type="match status" value="1"/>
</dbReference>
<evidence type="ECO:0000313" key="5">
    <source>
        <dbReference type="EMBL" id="GBG26578.1"/>
    </source>
</evidence>
<dbReference type="InterPro" id="IPR012677">
    <property type="entry name" value="Nucleotide-bd_a/b_plait_sf"/>
</dbReference>
<reference evidence="5 6" key="1">
    <citation type="submission" date="2017-12" db="EMBL/GenBank/DDBJ databases">
        <title>Sequencing, de novo assembly and annotation of complete genome of a new Thraustochytrid species, strain FCC1311.</title>
        <authorList>
            <person name="Sedici K."/>
            <person name="Godart F."/>
            <person name="Aiese Cigliano R."/>
            <person name="Sanseverino W."/>
            <person name="Barakat M."/>
            <person name="Ortet P."/>
            <person name="Marechal E."/>
            <person name="Cagnac O."/>
            <person name="Amato A."/>
        </authorList>
    </citation>
    <scope>NUCLEOTIDE SEQUENCE [LARGE SCALE GENOMIC DNA]</scope>
</reference>
<gene>
    <name evidence="5" type="ORF">FCC1311_027992</name>
</gene>
<feature type="compositionally biased region" description="Low complexity" evidence="3">
    <location>
        <begin position="92"/>
        <end position="101"/>
    </location>
</feature>
<feature type="compositionally biased region" description="Basic residues" evidence="3">
    <location>
        <begin position="274"/>
        <end position="284"/>
    </location>
</feature>
<feature type="domain" description="RRM" evidence="4">
    <location>
        <begin position="121"/>
        <end position="202"/>
    </location>
</feature>
<dbReference type="SMART" id="SM00360">
    <property type="entry name" value="RRM"/>
    <property type="match status" value="1"/>
</dbReference>
<sequence length="349" mass="39006">MAQPDGKRPRRQPSKRGDAPKDAAASAGKAAAAAAAAAAATAGAASKSSKKVEVTQLKAKKPKTKEELEAKPRFERRKANKRPRDADGTETAAAPAVDVAASGEPVEKKVKKRRWKDKLASTLFVNQLPYDITDLKIRKFFCSVAGVSWKNILSVQMVSGPNGRFKGIAFVEMDSQEVCKTALKLDKAAMWGRQINVRLAESKQEVSTAREERIKEAREQRRTARDVASAETKHAKREFSNLAKTAPYLLKDGKTQAGTEDIDVLIERATMPRREKKQKVKSNRRGANPPKPRMQQRSTWKDFNEKSRAAMKKLPVIELKRRLNAFYKMDVDSMRDKNVAFLEFLQTKL</sequence>
<evidence type="ECO:0000256" key="2">
    <source>
        <dbReference type="PROSITE-ProRule" id="PRU00176"/>
    </source>
</evidence>
<keyword evidence="5" id="KW-0648">Protein biosynthesis</keyword>
<dbReference type="AlphaFoldDB" id="A0A2R5GA22"/>
<accession>A0A2R5GA22</accession>
<feature type="compositionally biased region" description="Low complexity" evidence="3">
    <location>
        <begin position="23"/>
        <end position="47"/>
    </location>
</feature>
<dbReference type="EMBL" id="BEYU01000022">
    <property type="protein sequence ID" value="GBG26578.1"/>
    <property type="molecule type" value="Genomic_DNA"/>
</dbReference>
<dbReference type="GO" id="GO:0003743">
    <property type="term" value="F:translation initiation factor activity"/>
    <property type="evidence" value="ECO:0007669"/>
    <property type="project" value="UniProtKB-KW"/>
</dbReference>
<feature type="compositionally biased region" description="Basic and acidic residues" evidence="3">
    <location>
        <begin position="64"/>
        <end position="73"/>
    </location>
</feature>
<name>A0A2R5GA22_9STRA</name>
<dbReference type="InParanoid" id="A0A2R5GA22"/>
<keyword evidence="6" id="KW-1185">Reference proteome</keyword>
<organism evidence="5 6">
    <name type="scientific">Hondaea fermentalgiana</name>
    <dbReference type="NCBI Taxonomy" id="2315210"/>
    <lineage>
        <taxon>Eukaryota</taxon>
        <taxon>Sar</taxon>
        <taxon>Stramenopiles</taxon>
        <taxon>Bigyra</taxon>
        <taxon>Labyrinthulomycetes</taxon>
        <taxon>Thraustochytrida</taxon>
        <taxon>Thraustochytriidae</taxon>
        <taxon>Hondaea</taxon>
    </lineage>
</organism>
<dbReference type="SUPFAM" id="SSF54928">
    <property type="entry name" value="RNA-binding domain, RBD"/>
    <property type="match status" value="1"/>
</dbReference>